<proteinExistence type="predicted"/>
<reference evidence="2 3" key="1">
    <citation type="submission" date="2021-07" db="EMBL/GenBank/DDBJ databases">
        <title>Sphingomonas sp.</title>
        <authorList>
            <person name="Feng G."/>
            <person name="Li J."/>
            <person name="Pan M."/>
        </authorList>
    </citation>
    <scope>NUCLEOTIDE SEQUENCE [LARGE SCALE GENOMIC DNA]</scope>
    <source>
        <strain evidence="2 3">RRHST34</strain>
    </source>
</reference>
<name>A0ABS7BK18_9SPHN</name>
<dbReference type="RefSeq" id="WP_219747252.1">
    <property type="nucleotide sequence ID" value="NZ_JAHXZN010000001.1"/>
</dbReference>
<organism evidence="2 3">
    <name type="scientific">Sphingomonas citri</name>
    <dbReference type="NCBI Taxonomy" id="2862499"/>
    <lineage>
        <taxon>Bacteria</taxon>
        <taxon>Pseudomonadati</taxon>
        <taxon>Pseudomonadota</taxon>
        <taxon>Alphaproteobacteria</taxon>
        <taxon>Sphingomonadales</taxon>
        <taxon>Sphingomonadaceae</taxon>
        <taxon>Sphingomonas</taxon>
    </lineage>
</organism>
<evidence type="ECO:0000313" key="2">
    <source>
        <dbReference type="EMBL" id="MBW6529759.1"/>
    </source>
</evidence>
<dbReference type="Proteomes" id="UP000759103">
    <property type="component" value="Unassembled WGS sequence"/>
</dbReference>
<accession>A0ABS7BK18</accession>
<evidence type="ECO:0000313" key="3">
    <source>
        <dbReference type="Proteomes" id="UP000759103"/>
    </source>
</evidence>
<protein>
    <submittedName>
        <fullName evidence="2">Uncharacterized protein</fullName>
    </submittedName>
</protein>
<sequence length="61" mass="6278">MSDNRANAGEGADPATDIDQQNDGTTTEDLAKRGTGQSRAGAGEGPDADANDEAIDQDERD</sequence>
<feature type="region of interest" description="Disordered" evidence="1">
    <location>
        <begin position="1"/>
        <end position="61"/>
    </location>
</feature>
<evidence type="ECO:0000256" key="1">
    <source>
        <dbReference type="SAM" id="MobiDB-lite"/>
    </source>
</evidence>
<gene>
    <name evidence="2" type="ORF">KZ820_03340</name>
</gene>
<dbReference type="EMBL" id="JAHXZN010000001">
    <property type="protein sequence ID" value="MBW6529759.1"/>
    <property type="molecule type" value="Genomic_DNA"/>
</dbReference>
<feature type="compositionally biased region" description="Acidic residues" evidence="1">
    <location>
        <begin position="46"/>
        <end position="61"/>
    </location>
</feature>
<comment type="caution">
    <text evidence="2">The sequence shown here is derived from an EMBL/GenBank/DDBJ whole genome shotgun (WGS) entry which is preliminary data.</text>
</comment>
<feature type="compositionally biased region" description="Polar residues" evidence="1">
    <location>
        <begin position="18"/>
        <end position="28"/>
    </location>
</feature>
<keyword evidence="3" id="KW-1185">Reference proteome</keyword>